<comment type="caution">
    <text evidence="1">The sequence shown here is derived from an EMBL/GenBank/DDBJ whole genome shotgun (WGS) entry which is preliminary data.</text>
</comment>
<dbReference type="EMBL" id="LUGG01000007">
    <property type="protein sequence ID" value="OBZ72986.1"/>
    <property type="molecule type" value="Genomic_DNA"/>
</dbReference>
<organism evidence="1 2">
    <name type="scientific">Grifola frondosa</name>
    <name type="common">Maitake</name>
    <name type="synonym">Polyporus frondosus</name>
    <dbReference type="NCBI Taxonomy" id="5627"/>
    <lineage>
        <taxon>Eukaryota</taxon>
        <taxon>Fungi</taxon>
        <taxon>Dikarya</taxon>
        <taxon>Basidiomycota</taxon>
        <taxon>Agaricomycotina</taxon>
        <taxon>Agaricomycetes</taxon>
        <taxon>Polyporales</taxon>
        <taxon>Grifolaceae</taxon>
        <taxon>Grifola</taxon>
    </lineage>
</organism>
<evidence type="ECO:0000313" key="2">
    <source>
        <dbReference type="Proteomes" id="UP000092993"/>
    </source>
</evidence>
<dbReference type="AlphaFoldDB" id="A0A1C7M9F7"/>
<sequence length="354" mass="40296">MLSGVFEHRFDIHSGRVDSTQDESLVPSSSRIRNTSISKLVQVAGSSRQFQRNKSNPRALCDLRFKSLFNIRCYPESQTPTRRHYAAYLLAHLSPSPHARIEISINLASDAQDNEDYKSLETFTAALPRQWPMMPIFSAAQTLTLLFLDTKVKLRATTDGGPSLTICQDYEWADFLDVVGNIPLAVDNSRGCFLDAPCAPWTYTVYQAMDRWVTKWSVSGMESWLAFQRSRTYGDGVVCPHLQSITVEAECFGDDPTFEAVLSMLEYRAARGSRLQKLRLTSQSDDLAKSTIQTKFAHLVDDFDYDYVERPREPKDRKILISALHMNSSSVYYMMQTNTISYYTVARFEPDHSI</sequence>
<reference evidence="1 2" key="1">
    <citation type="submission" date="2016-03" db="EMBL/GenBank/DDBJ databases">
        <title>Whole genome sequencing of Grifola frondosa 9006-11.</title>
        <authorList>
            <person name="Min B."/>
            <person name="Park H."/>
            <person name="Kim J.-G."/>
            <person name="Cho H."/>
            <person name="Oh Y.-L."/>
            <person name="Kong W.-S."/>
            <person name="Choi I.-G."/>
        </authorList>
    </citation>
    <scope>NUCLEOTIDE SEQUENCE [LARGE SCALE GENOMIC DNA]</scope>
    <source>
        <strain evidence="1 2">9006-11</strain>
    </source>
</reference>
<evidence type="ECO:0000313" key="1">
    <source>
        <dbReference type="EMBL" id="OBZ72986.1"/>
    </source>
</evidence>
<accession>A0A1C7M9F7</accession>
<name>A0A1C7M9F7_GRIFR</name>
<keyword evidence="2" id="KW-1185">Reference proteome</keyword>
<dbReference type="Proteomes" id="UP000092993">
    <property type="component" value="Unassembled WGS sequence"/>
</dbReference>
<protein>
    <submittedName>
        <fullName evidence="1">Uncharacterized protein</fullName>
    </submittedName>
</protein>
<proteinExistence type="predicted"/>
<gene>
    <name evidence="1" type="ORF">A0H81_06794</name>
</gene>